<evidence type="ECO:0000313" key="3">
    <source>
        <dbReference type="Proteomes" id="UP000257109"/>
    </source>
</evidence>
<sequence length="340" mass="39028">MDIWLVYSCLLGRPWIHAARVIPFSLHQKVKFIMDRQLISVMGEKELIINTPLPAEYIEGDEEALETSFQALEIIGIASAKVEGGDPKPSRAAVMATKVLISNGFQLGKGLGRELHNKVEPITIQENMGQSGLGYTRAARRENPGRGSQSKQRIRPDLYRYFTSGGIISVKQIVVVEDQPIKLAKWVYPMIDNMTLMFDNAGKSNRSDEGDDWEEEDLEELERVLEQERPRLQFEAKEIEVINLGEEDEVKEIRVGKLMLLDLRQRLVELLREYADIFAWSYRDMMGLDTTIVEHRLPLDPNVVPIRQKLRRMKPKVVLKIREEVEKQWNAGFLAVAEYP</sequence>
<reference evidence="2" key="1">
    <citation type="submission" date="2018-05" db="EMBL/GenBank/DDBJ databases">
        <title>Draft genome of Mucuna pruriens seed.</title>
        <authorList>
            <person name="Nnadi N.E."/>
            <person name="Vos R."/>
            <person name="Hasami M.H."/>
            <person name="Devisetty U.K."/>
            <person name="Aguiy J.C."/>
        </authorList>
    </citation>
    <scope>NUCLEOTIDE SEQUENCE [LARGE SCALE GENOMIC DNA]</scope>
    <source>
        <strain evidence="2">JCA_2017</strain>
    </source>
</reference>
<feature type="domain" description="G-patch" evidence="1">
    <location>
        <begin position="92"/>
        <end position="138"/>
    </location>
</feature>
<keyword evidence="3" id="KW-1185">Reference proteome</keyword>
<evidence type="ECO:0000313" key="2">
    <source>
        <dbReference type="EMBL" id="RDY01272.1"/>
    </source>
</evidence>
<dbReference type="PANTHER" id="PTHR32108">
    <property type="entry name" value="DNA-DIRECTED RNA POLYMERASE SUBUNIT ALPHA"/>
    <property type="match status" value="1"/>
</dbReference>
<dbReference type="PROSITE" id="PS50174">
    <property type="entry name" value="G_PATCH"/>
    <property type="match status" value="1"/>
</dbReference>
<dbReference type="EMBL" id="QJKJ01002798">
    <property type="protein sequence ID" value="RDY01272.1"/>
    <property type="molecule type" value="Genomic_DNA"/>
</dbReference>
<evidence type="ECO:0000259" key="1">
    <source>
        <dbReference type="PROSITE" id="PS50174"/>
    </source>
</evidence>
<gene>
    <name evidence="2" type="ORF">CR513_15425</name>
</gene>
<dbReference type="Gene3D" id="3.10.10.10">
    <property type="entry name" value="HIV Type 1 Reverse Transcriptase, subunit A, domain 1"/>
    <property type="match status" value="1"/>
</dbReference>
<dbReference type="OrthoDB" id="1741399at2759"/>
<name>A0A371HER6_MUCPR</name>
<dbReference type="Proteomes" id="UP000257109">
    <property type="component" value="Unassembled WGS sequence"/>
</dbReference>
<comment type="caution">
    <text evidence="2">The sequence shown here is derived from an EMBL/GenBank/DDBJ whole genome shotgun (WGS) entry which is preliminary data.</text>
</comment>
<proteinExistence type="predicted"/>
<dbReference type="InterPro" id="IPR000467">
    <property type="entry name" value="G_patch_dom"/>
</dbReference>
<organism evidence="2 3">
    <name type="scientific">Mucuna pruriens</name>
    <name type="common">Velvet bean</name>
    <name type="synonym">Dolichos pruriens</name>
    <dbReference type="NCBI Taxonomy" id="157652"/>
    <lineage>
        <taxon>Eukaryota</taxon>
        <taxon>Viridiplantae</taxon>
        <taxon>Streptophyta</taxon>
        <taxon>Embryophyta</taxon>
        <taxon>Tracheophyta</taxon>
        <taxon>Spermatophyta</taxon>
        <taxon>Magnoliopsida</taxon>
        <taxon>eudicotyledons</taxon>
        <taxon>Gunneridae</taxon>
        <taxon>Pentapetalae</taxon>
        <taxon>rosids</taxon>
        <taxon>fabids</taxon>
        <taxon>Fabales</taxon>
        <taxon>Fabaceae</taxon>
        <taxon>Papilionoideae</taxon>
        <taxon>50 kb inversion clade</taxon>
        <taxon>NPAAA clade</taxon>
        <taxon>indigoferoid/millettioid clade</taxon>
        <taxon>Phaseoleae</taxon>
        <taxon>Mucuna</taxon>
    </lineage>
</organism>
<dbReference type="GO" id="GO:0003676">
    <property type="term" value="F:nucleic acid binding"/>
    <property type="evidence" value="ECO:0007669"/>
    <property type="project" value="InterPro"/>
</dbReference>
<protein>
    <recommendedName>
        <fullName evidence="1">G-patch domain-containing protein</fullName>
    </recommendedName>
</protein>
<dbReference type="AlphaFoldDB" id="A0A371HER6"/>
<accession>A0A371HER6</accession>
<dbReference type="PANTHER" id="PTHR32108:SF9">
    <property type="entry name" value="REVERSE TRANSCRIPTASE RNASE H-LIKE DOMAIN-CONTAINING PROTEIN"/>
    <property type="match status" value="1"/>
</dbReference>
<feature type="non-terminal residue" evidence="2">
    <location>
        <position position="1"/>
    </location>
</feature>